<dbReference type="EMBL" id="AP025226">
    <property type="protein sequence ID" value="BDB98706.1"/>
    <property type="molecule type" value="Genomic_DNA"/>
</dbReference>
<name>A0AAQ4CSC5_9CREN</name>
<organism evidence="16 17">
    <name type="scientific">Saccharolobus caldissimus</name>
    <dbReference type="NCBI Taxonomy" id="1702097"/>
    <lineage>
        <taxon>Archaea</taxon>
        <taxon>Thermoproteota</taxon>
        <taxon>Thermoprotei</taxon>
        <taxon>Sulfolobales</taxon>
        <taxon>Sulfolobaceae</taxon>
        <taxon>Saccharolobus</taxon>
    </lineage>
</organism>
<evidence type="ECO:0000256" key="6">
    <source>
        <dbReference type="ARBA" id="ARBA00022722"/>
    </source>
</evidence>
<accession>A0AAQ4CSC5</accession>
<dbReference type="GeneID" id="68866454"/>
<dbReference type="InterPro" id="IPR013343">
    <property type="entry name" value="CRISPR-assoc_prot_Cas4"/>
</dbReference>
<evidence type="ECO:0000256" key="2">
    <source>
        <dbReference type="ARBA" id="ARBA00001966"/>
    </source>
</evidence>
<dbReference type="PANTHER" id="PTHR36531">
    <property type="entry name" value="CRISPR-ASSOCIATED EXONUCLEASE CAS4"/>
    <property type="match status" value="1"/>
</dbReference>
<dbReference type="GO" id="GO:0051607">
    <property type="term" value="P:defense response to virus"/>
    <property type="evidence" value="ECO:0007669"/>
    <property type="project" value="UniProtKB-KW"/>
</dbReference>
<evidence type="ECO:0000256" key="7">
    <source>
        <dbReference type="ARBA" id="ARBA00022723"/>
    </source>
</evidence>
<comment type="cofactor">
    <cofactor evidence="1">
        <name>Mn(2+)</name>
        <dbReference type="ChEBI" id="CHEBI:29035"/>
    </cofactor>
</comment>
<dbReference type="Pfam" id="PF01930">
    <property type="entry name" value="Cas_Cas4"/>
    <property type="match status" value="1"/>
</dbReference>
<comment type="cofactor">
    <cofactor evidence="14">
        <name>Mg(2+)</name>
        <dbReference type="ChEBI" id="CHEBI:18420"/>
    </cofactor>
    <cofactor evidence="14">
        <name>Mn(2+)</name>
        <dbReference type="ChEBI" id="CHEBI:29035"/>
    </cofactor>
    <text evidence="14">Mg(2+) or Mn(2+) required for ssDNA cleavage activity.</text>
</comment>
<dbReference type="RefSeq" id="WP_229569083.1">
    <property type="nucleotide sequence ID" value="NZ_AP025226.1"/>
</dbReference>
<comment type="cofactor">
    <cofactor evidence="14">
        <name>iron-sulfur cluster</name>
        <dbReference type="ChEBI" id="CHEBI:30408"/>
    </cofactor>
</comment>
<proteinExistence type="inferred from homology"/>
<dbReference type="GO" id="GO:0051536">
    <property type="term" value="F:iron-sulfur cluster binding"/>
    <property type="evidence" value="ECO:0007669"/>
    <property type="project" value="UniProtKB-KW"/>
</dbReference>
<evidence type="ECO:0000256" key="4">
    <source>
        <dbReference type="ARBA" id="ARBA00012768"/>
    </source>
</evidence>
<gene>
    <name evidence="16" type="ORF">SACC_17230</name>
</gene>
<evidence type="ECO:0000256" key="5">
    <source>
        <dbReference type="ARBA" id="ARBA00020049"/>
    </source>
</evidence>
<evidence type="ECO:0000256" key="13">
    <source>
        <dbReference type="ARBA" id="ARBA00023211"/>
    </source>
</evidence>
<keyword evidence="7 14" id="KW-0479">Metal-binding</keyword>
<evidence type="ECO:0000256" key="11">
    <source>
        <dbReference type="ARBA" id="ARBA00023014"/>
    </source>
</evidence>
<dbReference type="GO" id="GO:0046872">
    <property type="term" value="F:metal ion binding"/>
    <property type="evidence" value="ECO:0007669"/>
    <property type="project" value="UniProtKB-KW"/>
</dbReference>
<keyword evidence="6 14" id="KW-0540">Nuclease</keyword>
<dbReference type="NCBIfam" id="TIGR00372">
    <property type="entry name" value="cas4"/>
    <property type="match status" value="1"/>
</dbReference>
<dbReference type="InterPro" id="IPR011604">
    <property type="entry name" value="PDDEXK-like_dom_sf"/>
</dbReference>
<evidence type="ECO:0000256" key="1">
    <source>
        <dbReference type="ARBA" id="ARBA00001936"/>
    </source>
</evidence>
<sequence length="183" mass="21618">MITGVTVKHYLFCPAIVRIEELGFRERVTEAMQEGSEVDKEKVVNFLFPMLKAKEIIKKPIYKYKDLVGSPDFVLKFSYHYSPLDVKNTDRVGMDHKAQVLYYAYLMEKSGLVVKEGMLYYTSGKFIRLPYTDNERRYIERLIVKIREAREGRIKVIQPVRKCVNCGFFQYCRPKRVGKFYEV</sequence>
<protein>
    <recommendedName>
        <fullName evidence="5 14">CRISPR-associated exonuclease Cas4</fullName>
        <ecNumber evidence="4 14">3.1.12.1</ecNumber>
    </recommendedName>
</protein>
<evidence type="ECO:0000256" key="10">
    <source>
        <dbReference type="ARBA" id="ARBA00023004"/>
    </source>
</evidence>
<evidence type="ECO:0000256" key="14">
    <source>
        <dbReference type="RuleBase" id="RU365022"/>
    </source>
</evidence>
<evidence type="ECO:0000256" key="9">
    <source>
        <dbReference type="ARBA" id="ARBA00022839"/>
    </source>
</evidence>
<keyword evidence="8 14" id="KW-0378">Hydrolase</keyword>
<evidence type="ECO:0000256" key="8">
    <source>
        <dbReference type="ARBA" id="ARBA00022801"/>
    </source>
</evidence>
<dbReference type="Gene3D" id="3.90.320.10">
    <property type="match status" value="1"/>
</dbReference>
<dbReference type="KEGG" id="scas:SACC_17230"/>
<evidence type="ECO:0000256" key="12">
    <source>
        <dbReference type="ARBA" id="ARBA00023118"/>
    </source>
</evidence>
<dbReference type="Proteomes" id="UP001319921">
    <property type="component" value="Chromosome"/>
</dbReference>
<keyword evidence="10 14" id="KW-0408">Iron</keyword>
<dbReference type="AlphaFoldDB" id="A0AAQ4CSC5"/>
<evidence type="ECO:0000256" key="3">
    <source>
        <dbReference type="ARBA" id="ARBA00009189"/>
    </source>
</evidence>
<comment type="function">
    <text evidence="14">CRISPR (clustered regularly interspaced short palindromic repeat) is an adaptive immune system that provides protection against mobile genetic elements (viruses, transposable elements and conjugative plasmids). CRISPR clusters contain sequences complementary to antecedent mobile elements and target invading nucleic acids. CRISPR clusters are transcribed and processed into CRISPR RNA (crRNA).</text>
</comment>
<dbReference type="GO" id="GO:0004527">
    <property type="term" value="F:exonuclease activity"/>
    <property type="evidence" value="ECO:0007669"/>
    <property type="project" value="UniProtKB-KW"/>
</dbReference>
<evidence type="ECO:0000313" key="17">
    <source>
        <dbReference type="Proteomes" id="UP001319921"/>
    </source>
</evidence>
<reference evidence="16 17" key="1">
    <citation type="journal article" date="2022" name="Microbiol. Resour. Announc.">
        <title>Complete Genome Sequence of the Hyperthermophilic and Acidophilic Archaeon Saccharolobus caldissimus Strain HS-3T.</title>
        <authorList>
            <person name="Sakai H.D."/>
            <person name="Kurosawa N."/>
        </authorList>
    </citation>
    <scope>NUCLEOTIDE SEQUENCE [LARGE SCALE GENOMIC DNA]</scope>
    <source>
        <strain evidence="16 17">JCM32116</strain>
    </source>
</reference>
<evidence type="ECO:0000313" key="16">
    <source>
        <dbReference type="EMBL" id="BDB98706.1"/>
    </source>
</evidence>
<keyword evidence="12 14" id="KW-0051">Antiviral defense</keyword>
<keyword evidence="13 14" id="KW-0464">Manganese</keyword>
<evidence type="ECO:0000259" key="15">
    <source>
        <dbReference type="Pfam" id="PF01930"/>
    </source>
</evidence>
<keyword evidence="9 14" id="KW-0269">Exonuclease</keyword>
<comment type="similarity">
    <text evidence="3 14">Belongs to the CRISPR-associated exonuclease Cas4 family.</text>
</comment>
<dbReference type="InterPro" id="IPR051827">
    <property type="entry name" value="Cas4_exonuclease"/>
</dbReference>
<feature type="domain" description="DUF83" evidence="15">
    <location>
        <begin position="3"/>
        <end position="173"/>
    </location>
</feature>
<dbReference type="EC" id="3.1.12.1" evidence="4 14"/>
<comment type="cofactor">
    <cofactor evidence="2">
        <name>[4Fe-4S] cluster</name>
        <dbReference type="ChEBI" id="CHEBI:49883"/>
    </cofactor>
</comment>
<dbReference type="InterPro" id="IPR022765">
    <property type="entry name" value="Dna2/Cas4_DUF83"/>
</dbReference>
<keyword evidence="17" id="KW-1185">Reference proteome</keyword>
<keyword evidence="11 14" id="KW-0411">Iron-sulfur</keyword>
<dbReference type="PANTHER" id="PTHR36531:SF6">
    <property type="entry name" value="DNA REPLICATION ATP-DEPENDENT HELICASE_NUCLEASE DNA2"/>
    <property type="match status" value="1"/>
</dbReference>